<feature type="transmembrane region" description="Helical" evidence="6">
    <location>
        <begin position="254"/>
        <end position="276"/>
    </location>
</feature>
<dbReference type="OrthoDB" id="10021397at2759"/>
<sequence length="570" mass="60606">MGRASQEHSQSNHDELGPFSPEPQTALQNTAPDIGALEALETSIIEQSKVHRTTWRIAATLVALFLSLFVAALDATITATATPVIVHDLGSAVGYTWIGGAYLLANAVGAPIWGQLSDIWGRKMILLGALAIFFASSTVCAATTTMAGMIVGRALQGFSSVGIILIVQVVISDLFSLRQRSLFLGLSQGVWVVAGGCGPIIGGLFASLVTWRWCFWINLPVCGSSFVMTLLFLRVQHTKTALRVGMKAIDWCGLLTFLAAILMILIGLNLGGIVYPWTSAKVIVLLVVGATMVAVFIFCEARLAEYPLLPLGLFKQWSNVASLLVCFSHGLVFMALEFYLPLFFQSVKTATPLKSGLYVLPMALCTGLAGVAAGMIIHRFGRFRPLIWVGTCVICLGSGLLVMLVTESSIATALGIQVVIGIGSGLLFQSPMIAIQSSVDQQDVATATGTFAFVRSTAIAVSVIITGVIFQSSIDQKSSMLAESGLPSSILERLTGKEAAANVMIYAEIGDPSQKLAVLRAFAWSTRQMFIATTAFAGLGLVAGLFVRHGHLSEEHTETVTGIKEKTPVS</sequence>
<dbReference type="PROSITE" id="PS50850">
    <property type="entry name" value="MFS"/>
    <property type="match status" value="1"/>
</dbReference>
<dbReference type="Pfam" id="PF07690">
    <property type="entry name" value="MFS_1"/>
    <property type="match status" value="1"/>
</dbReference>
<dbReference type="EMBL" id="LVCJ01000118">
    <property type="protein sequence ID" value="OAL24453.1"/>
    <property type="molecule type" value="Genomic_DNA"/>
</dbReference>
<dbReference type="SUPFAM" id="SSF103473">
    <property type="entry name" value="MFS general substrate transporter"/>
    <property type="match status" value="1"/>
</dbReference>
<feature type="transmembrane region" description="Helical" evidence="6">
    <location>
        <begin position="57"/>
        <end position="86"/>
    </location>
</feature>
<gene>
    <name evidence="8" type="ORF">AYO20_10679</name>
</gene>
<keyword evidence="9" id="KW-1185">Reference proteome</keyword>
<evidence type="ECO:0000256" key="5">
    <source>
        <dbReference type="SAM" id="MobiDB-lite"/>
    </source>
</evidence>
<feature type="transmembrane region" description="Helical" evidence="6">
    <location>
        <begin position="529"/>
        <end position="547"/>
    </location>
</feature>
<keyword evidence="3 6" id="KW-1133">Transmembrane helix</keyword>
<evidence type="ECO:0000256" key="4">
    <source>
        <dbReference type="ARBA" id="ARBA00023136"/>
    </source>
</evidence>
<proteinExistence type="predicted"/>
<feature type="transmembrane region" description="Helical" evidence="6">
    <location>
        <begin position="410"/>
        <end position="428"/>
    </location>
</feature>
<feature type="transmembrane region" description="Helical" evidence="6">
    <location>
        <begin position="320"/>
        <end position="344"/>
    </location>
</feature>
<dbReference type="GO" id="GO:0005886">
    <property type="term" value="C:plasma membrane"/>
    <property type="evidence" value="ECO:0007669"/>
    <property type="project" value="TreeGrafter"/>
</dbReference>
<dbReference type="Gene3D" id="1.20.1720.10">
    <property type="entry name" value="Multidrug resistance protein D"/>
    <property type="match status" value="1"/>
</dbReference>
<dbReference type="CDD" id="cd17502">
    <property type="entry name" value="MFS_Azr1_MDR_like"/>
    <property type="match status" value="1"/>
</dbReference>
<dbReference type="RefSeq" id="XP_022495104.1">
    <property type="nucleotide sequence ID" value="XM_022648935.1"/>
</dbReference>
<dbReference type="PANTHER" id="PTHR23501:SF158">
    <property type="entry name" value="TRANSPORTER, PUTATIVE (AFU_ORTHOLOGUE AFUA_5G14490)-RELATED"/>
    <property type="match status" value="1"/>
</dbReference>
<evidence type="ECO:0000256" key="2">
    <source>
        <dbReference type="ARBA" id="ARBA00022692"/>
    </source>
</evidence>
<accession>A0A178C663</accession>
<protein>
    <recommendedName>
        <fullName evidence="7">Major facilitator superfamily (MFS) profile domain-containing protein</fullName>
    </recommendedName>
</protein>
<feature type="region of interest" description="Disordered" evidence="5">
    <location>
        <begin position="1"/>
        <end position="27"/>
    </location>
</feature>
<feature type="transmembrane region" description="Helical" evidence="6">
    <location>
        <begin position="356"/>
        <end position="377"/>
    </location>
</feature>
<keyword evidence="2 6" id="KW-0812">Transmembrane</keyword>
<evidence type="ECO:0000313" key="9">
    <source>
        <dbReference type="Proteomes" id="UP000185904"/>
    </source>
</evidence>
<dbReference type="GeneID" id="34594067"/>
<evidence type="ECO:0000256" key="3">
    <source>
        <dbReference type="ARBA" id="ARBA00022989"/>
    </source>
</evidence>
<comment type="subcellular location">
    <subcellularLocation>
        <location evidence="1">Membrane</location>
        <topology evidence="1">Multi-pass membrane protein</topology>
    </subcellularLocation>
</comment>
<dbReference type="InterPro" id="IPR011701">
    <property type="entry name" value="MFS"/>
</dbReference>
<name>A0A178C663_9EURO</name>
<dbReference type="GO" id="GO:0022857">
    <property type="term" value="F:transmembrane transporter activity"/>
    <property type="evidence" value="ECO:0007669"/>
    <property type="project" value="InterPro"/>
</dbReference>
<evidence type="ECO:0000313" key="8">
    <source>
        <dbReference type="EMBL" id="OAL24453.1"/>
    </source>
</evidence>
<feature type="transmembrane region" description="Helical" evidence="6">
    <location>
        <begin position="189"/>
        <end position="209"/>
    </location>
</feature>
<dbReference type="AlphaFoldDB" id="A0A178C663"/>
<evidence type="ECO:0000256" key="6">
    <source>
        <dbReference type="SAM" id="Phobius"/>
    </source>
</evidence>
<dbReference type="InterPro" id="IPR036259">
    <property type="entry name" value="MFS_trans_sf"/>
</dbReference>
<organism evidence="8 9">
    <name type="scientific">Fonsecaea nubica</name>
    <dbReference type="NCBI Taxonomy" id="856822"/>
    <lineage>
        <taxon>Eukaryota</taxon>
        <taxon>Fungi</taxon>
        <taxon>Dikarya</taxon>
        <taxon>Ascomycota</taxon>
        <taxon>Pezizomycotina</taxon>
        <taxon>Eurotiomycetes</taxon>
        <taxon>Chaetothyriomycetidae</taxon>
        <taxon>Chaetothyriales</taxon>
        <taxon>Herpotrichiellaceae</taxon>
        <taxon>Fonsecaea</taxon>
    </lineage>
</organism>
<dbReference type="PANTHER" id="PTHR23501">
    <property type="entry name" value="MAJOR FACILITATOR SUPERFAMILY"/>
    <property type="match status" value="1"/>
</dbReference>
<feature type="transmembrane region" description="Helical" evidence="6">
    <location>
        <begin position="215"/>
        <end position="233"/>
    </location>
</feature>
<dbReference type="Proteomes" id="UP000185904">
    <property type="component" value="Unassembled WGS sequence"/>
</dbReference>
<evidence type="ECO:0000259" key="7">
    <source>
        <dbReference type="PROSITE" id="PS50850"/>
    </source>
</evidence>
<feature type="transmembrane region" description="Helical" evidence="6">
    <location>
        <begin position="157"/>
        <end position="177"/>
    </location>
</feature>
<evidence type="ECO:0000256" key="1">
    <source>
        <dbReference type="ARBA" id="ARBA00004141"/>
    </source>
</evidence>
<feature type="transmembrane region" description="Helical" evidence="6">
    <location>
        <begin position="125"/>
        <end position="151"/>
    </location>
</feature>
<feature type="transmembrane region" description="Helical" evidence="6">
    <location>
        <begin position="92"/>
        <end position="113"/>
    </location>
</feature>
<feature type="domain" description="Major facilitator superfamily (MFS) profile" evidence="7">
    <location>
        <begin position="60"/>
        <end position="552"/>
    </location>
</feature>
<feature type="transmembrane region" description="Helical" evidence="6">
    <location>
        <begin position="386"/>
        <end position="404"/>
    </location>
</feature>
<reference evidence="8 9" key="1">
    <citation type="submission" date="2016-03" db="EMBL/GenBank/DDBJ databases">
        <title>The draft genome sequence of Fonsecaea nubica causative agent of cutaneous subcutaneous infection in human host.</title>
        <authorList>
            <person name="Costa F."/>
            <person name="Sybren D.H."/>
            <person name="Raittz R.T."/>
            <person name="Weiss V.A."/>
            <person name="Leao A.C."/>
            <person name="Gomes R."/>
            <person name="De Souza E.M."/>
            <person name="Pedrosa F.O."/>
            <person name="Steffens M.B."/>
            <person name="Bombassaro A."/>
            <person name="Tadra-Sfeir M.Z."/>
            <person name="Moreno L.F."/>
            <person name="Najafzadeh M.J."/>
            <person name="Felipe M.S."/>
            <person name="Teixeira M."/>
            <person name="Sun J."/>
            <person name="Xi L."/>
            <person name="Castro M.A."/>
            <person name="Vicente V.A."/>
        </authorList>
    </citation>
    <scope>NUCLEOTIDE SEQUENCE [LARGE SCALE GENOMIC DNA]</scope>
    <source>
        <strain evidence="8 9">CBS 269.64</strain>
    </source>
</reference>
<keyword evidence="4 6" id="KW-0472">Membrane</keyword>
<feature type="transmembrane region" description="Helical" evidence="6">
    <location>
        <begin position="282"/>
        <end position="299"/>
    </location>
</feature>
<comment type="caution">
    <text evidence="8">The sequence shown here is derived from an EMBL/GenBank/DDBJ whole genome shotgun (WGS) entry which is preliminary data.</text>
</comment>
<dbReference type="InterPro" id="IPR020846">
    <property type="entry name" value="MFS_dom"/>
</dbReference>
<dbReference type="Gene3D" id="1.20.1250.20">
    <property type="entry name" value="MFS general substrate transporter like domains"/>
    <property type="match status" value="1"/>
</dbReference>
<feature type="transmembrane region" description="Helical" evidence="6">
    <location>
        <begin position="449"/>
        <end position="470"/>
    </location>
</feature>